<keyword evidence="7 8" id="KW-0012">Acyltransferase</keyword>
<feature type="transmembrane region" description="Helical" evidence="8">
    <location>
        <begin position="132"/>
        <end position="149"/>
    </location>
</feature>
<dbReference type="RefSeq" id="WP_222987561.1">
    <property type="nucleotide sequence ID" value="NZ_BMSJ01000004.1"/>
</dbReference>
<comment type="caution">
    <text evidence="11">The sequence shown here is derived from an EMBL/GenBank/DDBJ whole genome shotgun (WGS) entry which is preliminary data.</text>
</comment>
<evidence type="ECO:0000256" key="1">
    <source>
        <dbReference type="ARBA" id="ARBA00004651"/>
    </source>
</evidence>
<evidence type="ECO:0000256" key="3">
    <source>
        <dbReference type="ARBA" id="ARBA00022679"/>
    </source>
</evidence>
<dbReference type="GO" id="GO:0042158">
    <property type="term" value="P:lipoprotein biosynthetic process"/>
    <property type="evidence" value="ECO:0007669"/>
    <property type="project" value="UniProtKB-UniRule"/>
</dbReference>
<organism evidence="11 12">
    <name type="scientific">Streptomyces cinereoruber</name>
    <dbReference type="NCBI Taxonomy" id="67260"/>
    <lineage>
        <taxon>Bacteria</taxon>
        <taxon>Bacillati</taxon>
        <taxon>Actinomycetota</taxon>
        <taxon>Actinomycetes</taxon>
        <taxon>Kitasatosporales</taxon>
        <taxon>Streptomycetaceae</taxon>
        <taxon>Streptomyces</taxon>
    </lineage>
</organism>
<comment type="function">
    <text evidence="8">Catalyzes the phospholipid dependent N-acylation of the N-terminal cysteine of apolipoprotein, the last step in lipoprotein maturation.</text>
</comment>
<feature type="transmembrane region" description="Helical" evidence="8">
    <location>
        <begin position="79"/>
        <end position="98"/>
    </location>
</feature>
<gene>
    <name evidence="8" type="primary">lnt</name>
    <name evidence="11" type="ORF">GCM10010497_26490</name>
</gene>
<dbReference type="AlphaFoldDB" id="A0AAV4KG80"/>
<dbReference type="InterPro" id="IPR003010">
    <property type="entry name" value="C-N_Hydrolase"/>
</dbReference>
<dbReference type="EC" id="2.3.1.269" evidence="8"/>
<reference evidence="11 12" key="1">
    <citation type="journal article" date="2014" name="Int. J. Syst. Evol. Microbiol.">
        <title>Complete genome sequence of Corynebacterium casei LMG S-19264T (=DSM 44701T), isolated from a smear-ripened cheese.</title>
        <authorList>
            <consortium name="US DOE Joint Genome Institute (JGI-PGF)"/>
            <person name="Walter F."/>
            <person name="Albersmeier A."/>
            <person name="Kalinowski J."/>
            <person name="Ruckert C."/>
        </authorList>
    </citation>
    <scope>NUCLEOTIDE SEQUENCE [LARGE SCALE GENOMIC DNA]</scope>
    <source>
        <strain evidence="11 12">JCM 4205</strain>
    </source>
</reference>
<feature type="domain" description="CN hydrolase" evidence="10">
    <location>
        <begin position="339"/>
        <end position="592"/>
    </location>
</feature>
<keyword evidence="4 8" id="KW-0812">Transmembrane</keyword>
<dbReference type="PANTHER" id="PTHR38686">
    <property type="entry name" value="APOLIPOPROTEIN N-ACYLTRANSFERASE"/>
    <property type="match status" value="1"/>
</dbReference>
<dbReference type="Gene3D" id="3.60.110.10">
    <property type="entry name" value="Carbon-nitrogen hydrolase"/>
    <property type="match status" value="1"/>
</dbReference>
<dbReference type="Pfam" id="PF00795">
    <property type="entry name" value="CN_hydrolase"/>
    <property type="match status" value="1"/>
</dbReference>
<comment type="similarity">
    <text evidence="8">Belongs to the CN hydrolase family. Apolipoprotein N-acyltransferase subfamily.</text>
</comment>
<evidence type="ECO:0000256" key="7">
    <source>
        <dbReference type="ARBA" id="ARBA00023315"/>
    </source>
</evidence>
<accession>A0AAV4KG80</accession>
<keyword evidence="6 8" id="KW-0472">Membrane</keyword>
<evidence type="ECO:0000313" key="12">
    <source>
        <dbReference type="Proteomes" id="UP000642014"/>
    </source>
</evidence>
<evidence type="ECO:0000256" key="4">
    <source>
        <dbReference type="ARBA" id="ARBA00022692"/>
    </source>
</evidence>
<evidence type="ECO:0000313" key="11">
    <source>
        <dbReference type="EMBL" id="GGR22995.1"/>
    </source>
</evidence>
<dbReference type="InterPro" id="IPR004563">
    <property type="entry name" value="Apolipo_AcylTrfase"/>
</dbReference>
<dbReference type="HAMAP" id="MF_01148">
    <property type="entry name" value="Lnt"/>
    <property type="match status" value="1"/>
</dbReference>
<feature type="transmembrane region" description="Helical" evidence="8">
    <location>
        <begin position="169"/>
        <end position="194"/>
    </location>
</feature>
<protein>
    <recommendedName>
        <fullName evidence="8">Apolipoprotein N-acyltransferase</fullName>
        <shortName evidence="8">ALP N-acyltransferase</shortName>
        <ecNumber evidence="8">2.3.1.269</ecNumber>
    </recommendedName>
</protein>
<feature type="transmembrane region" description="Helical" evidence="8">
    <location>
        <begin position="309"/>
        <end position="330"/>
    </location>
</feature>
<feature type="transmembrane region" description="Helical" evidence="8">
    <location>
        <begin position="104"/>
        <end position="125"/>
    </location>
</feature>
<dbReference type="EMBL" id="BMSJ01000004">
    <property type="protein sequence ID" value="GGR22995.1"/>
    <property type="molecule type" value="Genomic_DNA"/>
</dbReference>
<dbReference type="SUPFAM" id="SSF56317">
    <property type="entry name" value="Carbon-nitrogen hydrolase"/>
    <property type="match status" value="1"/>
</dbReference>
<dbReference type="GO" id="GO:0016410">
    <property type="term" value="F:N-acyltransferase activity"/>
    <property type="evidence" value="ECO:0007669"/>
    <property type="project" value="UniProtKB-UniRule"/>
</dbReference>
<comment type="pathway">
    <text evidence="8">Protein modification; lipoprotein biosynthesis (N-acyl transfer).</text>
</comment>
<dbReference type="Proteomes" id="UP000642014">
    <property type="component" value="Unassembled WGS sequence"/>
</dbReference>
<dbReference type="InterPro" id="IPR045378">
    <property type="entry name" value="LNT_N"/>
</dbReference>
<keyword evidence="3 8" id="KW-0808">Transferase</keyword>
<evidence type="ECO:0000259" key="10">
    <source>
        <dbReference type="PROSITE" id="PS50263"/>
    </source>
</evidence>
<sequence length="634" mass="65445">MSATTTPVDASDTPVDASETDTAPAPAHRLRRFARPAAALLSGFVLYLSFPPRPLWWLAPPAFALLGWALRGRRLRAGFGLGYLAGLGFLLPLLVWTGEEVGPVPWLALAAVEALFVAAAGLGIAAVSRLPWWPFFAAGVWILAEGARARVPFGGFPWGKIAFGQADGLFLPLAAVGGTPLLGFAVALCGFGLYEAARLARARCALGASGGPATAPGSSTPGAPAAASGTATPGTFSAASDASASGATAAGASAPDAPDGTSPATDAAPPRTATDVETGTAPPRTGTTAGRAGTGGAPSRIGAVPRGPLVAAALAVLVPVTGALAALPLVDDSAEDGTATVAAIQGNVPRLGLDFNAQRRAVLDNHAARTRELAQAVEEKREPQPDFVLWPENSSDIDPYANADAADVIDEAVRAIGAPTVIGAVVAPETGKLRNTLIQWEPGRGPVATYDKRHVQPFGEYIPMRPLVRIFNSNVDRVSRDFGPGNKIGVFDLAGTKVGLATCYEAAFDWAVRDTVTHGAQLITVPSNNATFGRSEMTYQQLAMSRVRAVEHSRAVVVPVTSGVSAIIRPDGEVVAQTRMFTPDVLVEEVPLRSSQTPATRMGTLPEALLAALAAAGLGWSALRSVRARRTRTE</sequence>
<feature type="region of interest" description="Disordered" evidence="9">
    <location>
        <begin position="210"/>
        <end position="300"/>
    </location>
</feature>
<evidence type="ECO:0000256" key="2">
    <source>
        <dbReference type="ARBA" id="ARBA00022475"/>
    </source>
</evidence>
<dbReference type="PROSITE" id="PS50263">
    <property type="entry name" value="CN_HYDROLASE"/>
    <property type="match status" value="1"/>
</dbReference>
<feature type="compositionally biased region" description="Low complexity" evidence="9">
    <location>
        <begin position="210"/>
        <end position="291"/>
    </location>
</feature>
<dbReference type="PANTHER" id="PTHR38686:SF1">
    <property type="entry name" value="APOLIPOPROTEIN N-ACYLTRANSFERASE"/>
    <property type="match status" value="1"/>
</dbReference>
<dbReference type="InterPro" id="IPR036526">
    <property type="entry name" value="C-N_Hydrolase_sf"/>
</dbReference>
<evidence type="ECO:0000256" key="5">
    <source>
        <dbReference type="ARBA" id="ARBA00022989"/>
    </source>
</evidence>
<keyword evidence="5 8" id="KW-1133">Transmembrane helix</keyword>
<comment type="subcellular location">
    <subcellularLocation>
        <location evidence="1 8">Cell membrane</location>
        <topology evidence="1 8">Multi-pass membrane protein</topology>
    </subcellularLocation>
</comment>
<dbReference type="CDD" id="cd07571">
    <property type="entry name" value="ALP_N-acyl_transferase"/>
    <property type="match status" value="1"/>
</dbReference>
<evidence type="ECO:0000256" key="9">
    <source>
        <dbReference type="SAM" id="MobiDB-lite"/>
    </source>
</evidence>
<evidence type="ECO:0000256" key="6">
    <source>
        <dbReference type="ARBA" id="ARBA00023136"/>
    </source>
</evidence>
<dbReference type="Pfam" id="PF20154">
    <property type="entry name" value="LNT_N"/>
    <property type="match status" value="1"/>
</dbReference>
<comment type="catalytic activity">
    <reaction evidence="8">
        <text>N-terminal S-1,2-diacyl-sn-glyceryl-L-cysteinyl-[lipoprotein] + a glycerophospholipid = N-acyl-S-1,2-diacyl-sn-glyceryl-L-cysteinyl-[lipoprotein] + a 2-acyl-sn-glycero-3-phospholipid + H(+)</text>
        <dbReference type="Rhea" id="RHEA:48228"/>
        <dbReference type="Rhea" id="RHEA-COMP:14681"/>
        <dbReference type="Rhea" id="RHEA-COMP:14684"/>
        <dbReference type="ChEBI" id="CHEBI:15378"/>
        <dbReference type="ChEBI" id="CHEBI:136912"/>
        <dbReference type="ChEBI" id="CHEBI:140656"/>
        <dbReference type="ChEBI" id="CHEBI:140657"/>
        <dbReference type="ChEBI" id="CHEBI:140660"/>
        <dbReference type="EC" id="2.3.1.269"/>
    </reaction>
</comment>
<name>A0AAV4KG80_9ACTN</name>
<dbReference type="NCBIfam" id="TIGR00546">
    <property type="entry name" value="lnt"/>
    <property type="match status" value="1"/>
</dbReference>
<keyword evidence="2 8" id="KW-1003">Cell membrane</keyword>
<dbReference type="GO" id="GO:0005886">
    <property type="term" value="C:plasma membrane"/>
    <property type="evidence" value="ECO:0007669"/>
    <property type="project" value="UniProtKB-SubCell"/>
</dbReference>
<feature type="transmembrane region" description="Helical" evidence="8">
    <location>
        <begin position="56"/>
        <end position="72"/>
    </location>
</feature>
<proteinExistence type="inferred from homology"/>
<dbReference type="GeneID" id="95458864"/>
<evidence type="ECO:0000256" key="8">
    <source>
        <dbReference type="HAMAP-Rule" id="MF_01148"/>
    </source>
</evidence>
<feature type="region of interest" description="Disordered" evidence="9">
    <location>
        <begin position="1"/>
        <end position="24"/>
    </location>
</feature>